<dbReference type="AlphaFoldDB" id="A0A9K3Q032"/>
<feature type="compositionally biased region" description="Polar residues" evidence="1">
    <location>
        <begin position="127"/>
        <end position="144"/>
    </location>
</feature>
<dbReference type="EMBL" id="JAGRRH010000010">
    <property type="protein sequence ID" value="KAG7363224.1"/>
    <property type="molecule type" value="Genomic_DNA"/>
</dbReference>
<reference evidence="2" key="1">
    <citation type="journal article" date="2021" name="Sci. Rep.">
        <title>Diploid genomic architecture of Nitzschia inconspicua, an elite biomass production diatom.</title>
        <authorList>
            <person name="Oliver A."/>
            <person name="Podell S."/>
            <person name="Pinowska A."/>
            <person name="Traller J.C."/>
            <person name="Smith S.R."/>
            <person name="McClure R."/>
            <person name="Beliaev A."/>
            <person name="Bohutskyi P."/>
            <person name="Hill E.A."/>
            <person name="Rabines A."/>
            <person name="Zheng H."/>
            <person name="Allen L.Z."/>
            <person name="Kuo A."/>
            <person name="Grigoriev I.V."/>
            <person name="Allen A.E."/>
            <person name="Hazlebeck D."/>
            <person name="Allen E.E."/>
        </authorList>
    </citation>
    <scope>NUCLEOTIDE SEQUENCE</scope>
    <source>
        <strain evidence="2">Hildebrandi</strain>
    </source>
</reference>
<sequence length="602" mass="65675">MRTQLTTIVVAPLLRSVYSINHQMMTEIEQGTLTTPTGNVPNPGIDNGGSFFDTTFFAPLPTKSPTDTPIPAPTETPTKHQVEPGSIPTPHPVMQTPSTQPPIPMHPPTFDPVPVPATPVPIDPHPTITSPPVSKPSSLPNPTHQPVAHPTKDPTKSPSTHAPIPIKTPSFDPDPIPAAPVPAVHQPTVTVPSVTYPISLPTYPDPPIPYKAPTPYVPPKPISLPTQPQVKIDTRTSNYKSEWGAIIDRCDYLAPDIFFNCHEGGIITVFDTVNAICTKLSDDFMQCRQKDLWFDSSVEFTCSGIKHSHLMVTANVGSSHALNCAADGSGVKYLTISRTCYDNDGKKLLDKQPDCEVGQPLSKDDVLYCASTAACQYNGETCKKLELGSVTMGHRGKDLSCSRLDPTRDLQNYAFRESHLRSVNQIDWRFSGMGRGCQWEASPLLLRCENGGQLDFLETYPFCQAYPQDNMAVCQSFAPFSAANEETKGMLVSCTGKNRDQLVLSVEIPSENLDVRCKPQGIAIQSIMLSRGCGKYGTNSFTFKNDVEFCDDPTQVFVVDDKRSYCFVGDSCNSPNGCESLQLPVLSADTEMDDVGHCIYAV</sequence>
<evidence type="ECO:0000313" key="3">
    <source>
        <dbReference type="Proteomes" id="UP000693970"/>
    </source>
</evidence>
<dbReference type="Proteomes" id="UP000693970">
    <property type="component" value="Unassembled WGS sequence"/>
</dbReference>
<dbReference type="OrthoDB" id="10492739at2759"/>
<name>A0A9K3Q032_9STRA</name>
<protein>
    <submittedName>
        <fullName evidence="2">Outer membrane adhesin like protein</fullName>
    </submittedName>
</protein>
<evidence type="ECO:0000256" key="1">
    <source>
        <dbReference type="SAM" id="MobiDB-lite"/>
    </source>
</evidence>
<feature type="region of interest" description="Disordered" evidence="1">
    <location>
        <begin position="64"/>
        <end position="101"/>
    </location>
</feature>
<feature type="region of interest" description="Disordered" evidence="1">
    <location>
        <begin position="117"/>
        <end position="183"/>
    </location>
</feature>
<gene>
    <name evidence="2" type="ORF">IV203_026584</name>
</gene>
<reference evidence="2" key="2">
    <citation type="submission" date="2021-04" db="EMBL/GenBank/DDBJ databases">
        <authorList>
            <person name="Podell S."/>
        </authorList>
    </citation>
    <scope>NUCLEOTIDE SEQUENCE</scope>
    <source>
        <strain evidence="2">Hildebrandi</strain>
    </source>
</reference>
<comment type="caution">
    <text evidence="2">The sequence shown here is derived from an EMBL/GenBank/DDBJ whole genome shotgun (WGS) entry which is preliminary data.</text>
</comment>
<accession>A0A9K3Q032</accession>
<keyword evidence="3" id="KW-1185">Reference proteome</keyword>
<proteinExistence type="predicted"/>
<organism evidence="2 3">
    <name type="scientific">Nitzschia inconspicua</name>
    <dbReference type="NCBI Taxonomy" id="303405"/>
    <lineage>
        <taxon>Eukaryota</taxon>
        <taxon>Sar</taxon>
        <taxon>Stramenopiles</taxon>
        <taxon>Ochrophyta</taxon>
        <taxon>Bacillariophyta</taxon>
        <taxon>Bacillariophyceae</taxon>
        <taxon>Bacillariophycidae</taxon>
        <taxon>Bacillariales</taxon>
        <taxon>Bacillariaceae</taxon>
        <taxon>Nitzschia</taxon>
    </lineage>
</organism>
<evidence type="ECO:0000313" key="2">
    <source>
        <dbReference type="EMBL" id="KAG7363224.1"/>
    </source>
</evidence>